<evidence type="ECO:0000256" key="2">
    <source>
        <dbReference type="SAM" id="MobiDB-lite"/>
    </source>
</evidence>
<dbReference type="GO" id="GO:0003729">
    <property type="term" value="F:mRNA binding"/>
    <property type="evidence" value="ECO:0007669"/>
    <property type="project" value="InterPro"/>
</dbReference>
<accession>A0A078A8J1</accession>
<dbReference type="EMBL" id="CCKQ01007185">
    <property type="protein sequence ID" value="CDW78539.1"/>
    <property type="molecule type" value="Genomic_DNA"/>
</dbReference>
<dbReference type="InterPro" id="IPR006569">
    <property type="entry name" value="CID_dom"/>
</dbReference>
<evidence type="ECO:0000259" key="4">
    <source>
        <dbReference type="PROSITE" id="PS51391"/>
    </source>
</evidence>
<sequence>MYNPQNPNHQQQYMRQMPYNIGGAPPMGALQQIQPPIPIIPGQQQQLMTPREYLDTFRQGLRVISKPDGAMIQELTNYAKFCHGQYSRQIVDSIFERIRSVSQNKLIIIYILDSILKNVQGDYIRLFQSRIMEIFEDAFSSPNLGEKRSLIKMFKTWDLFFQPNLLENIAHRCQLNEYEDRLLSAEDRDKVNRFRREFEPRNLPDEVMRNGQFIAGSESQMNAQRINNGRDMFNQGQFLNQIGGMNYPVGGGNPPESNQPGMIPLGGNQGGGQQQNLMMSTNITQNTIERDLRTQQNYNQPSNLASIFERLGALNQKRVDNQGSDQMVQPHGLHQLPANQQFQHQQQPQYQIDQFSQAIGSSNRANGQGYLGGIVVGGIEEGKSHIQHQQNHIQGARGHQIIQYSNGSGSYGGSGLVGQPHGGVMSRGGQMYTKTHIDDNFQNKTNVDHTQFGFLPSILKSFQQFKTNHMLILGQDSRLSMQGSTRPPSFDNINSLKELNFLAINEVYEGVKFQCAICGMRFIRNQILKKHLDMHFNKNNEFRRRGNRAVSRPQFMNEKEFVQPRAQQQNQKAGGQSGNQNQKITDDMVPYNNRETACFICKEVFDVVFDDEEEAWYFMSAKKIRLNTKENKKSTIVVHSDCMKQIELNRELQKQLKDSAVVQNGHPDKLTVQRSASTNLSNPGIQVITQEDKNQNLQLYNHTSGTKNCNEIENHSSSKQYEGDSELINGNTHGDVIYQQLKERVDLEALEKQIRGIKSSKRQFLGI</sequence>
<dbReference type="InParanoid" id="A0A078A8J1"/>
<evidence type="ECO:0000313" key="5">
    <source>
        <dbReference type="EMBL" id="CDW78539.1"/>
    </source>
</evidence>
<evidence type="ECO:0000256" key="1">
    <source>
        <dbReference type="PROSITE-ProRule" id="PRU00042"/>
    </source>
</evidence>
<keyword evidence="1" id="KW-0862">Zinc</keyword>
<dbReference type="InterPro" id="IPR047415">
    <property type="entry name" value="Pcf11_CID"/>
</dbReference>
<dbReference type="InterPro" id="IPR057242">
    <property type="entry name" value="PCFS4-like"/>
</dbReference>
<feature type="domain" description="CID" evidence="4">
    <location>
        <begin position="49"/>
        <end position="177"/>
    </location>
</feature>
<dbReference type="Gene3D" id="3.30.160.60">
    <property type="entry name" value="Classic Zinc Finger"/>
    <property type="match status" value="1"/>
</dbReference>
<dbReference type="PROSITE" id="PS50157">
    <property type="entry name" value="ZINC_FINGER_C2H2_2"/>
    <property type="match status" value="1"/>
</dbReference>
<dbReference type="GO" id="GO:0005737">
    <property type="term" value="C:cytoplasm"/>
    <property type="evidence" value="ECO:0007669"/>
    <property type="project" value="TreeGrafter"/>
</dbReference>
<dbReference type="GO" id="GO:0031124">
    <property type="term" value="P:mRNA 3'-end processing"/>
    <property type="evidence" value="ECO:0007669"/>
    <property type="project" value="InterPro"/>
</dbReference>
<dbReference type="Pfam" id="PF04818">
    <property type="entry name" value="CID"/>
    <property type="match status" value="1"/>
</dbReference>
<keyword evidence="1" id="KW-0863">Zinc-finger</keyword>
<keyword evidence="1" id="KW-0479">Metal-binding</keyword>
<evidence type="ECO:0000313" key="6">
    <source>
        <dbReference type="Proteomes" id="UP000039865"/>
    </source>
</evidence>
<feature type="compositionally biased region" description="Polar residues" evidence="2">
    <location>
        <begin position="565"/>
        <end position="583"/>
    </location>
</feature>
<dbReference type="InterPro" id="IPR013087">
    <property type="entry name" value="Znf_C2H2_type"/>
</dbReference>
<dbReference type="InterPro" id="IPR008942">
    <property type="entry name" value="ENTH_VHS"/>
</dbReference>
<dbReference type="PANTHER" id="PTHR15921">
    <property type="entry name" value="PRE-MRNA CLEAVAGE COMPLEX II"/>
    <property type="match status" value="1"/>
</dbReference>
<protein>
    <submittedName>
        <fullName evidence="5">Mrna cleavage factor complex component</fullName>
    </submittedName>
</protein>
<dbReference type="OrthoDB" id="343582at2759"/>
<keyword evidence="6" id="KW-1185">Reference proteome</keyword>
<gene>
    <name evidence="5" type="primary">Contig6932.g7426</name>
    <name evidence="5" type="ORF">STYLEM_7518</name>
</gene>
<dbReference type="GO" id="GO:0000993">
    <property type="term" value="F:RNA polymerase II complex binding"/>
    <property type="evidence" value="ECO:0007669"/>
    <property type="project" value="InterPro"/>
</dbReference>
<dbReference type="PROSITE" id="PS51391">
    <property type="entry name" value="CID"/>
    <property type="match status" value="1"/>
</dbReference>
<dbReference type="PANTHER" id="PTHR15921:SF3">
    <property type="entry name" value="PRE-MRNA CLEAVAGE COMPLEX 2 PROTEIN PCF11"/>
    <property type="match status" value="1"/>
</dbReference>
<feature type="domain" description="C2H2-type" evidence="3">
    <location>
        <begin position="513"/>
        <end position="540"/>
    </location>
</feature>
<organism evidence="5 6">
    <name type="scientific">Stylonychia lemnae</name>
    <name type="common">Ciliate</name>
    <dbReference type="NCBI Taxonomy" id="5949"/>
    <lineage>
        <taxon>Eukaryota</taxon>
        <taxon>Sar</taxon>
        <taxon>Alveolata</taxon>
        <taxon>Ciliophora</taxon>
        <taxon>Intramacronucleata</taxon>
        <taxon>Spirotrichea</taxon>
        <taxon>Stichotrichia</taxon>
        <taxon>Sporadotrichida</taxon>
        <taxon>Oxytrichidae</taxon>
        <taxon>Stylonychinae</taxon>
        <taxon>Stylonychia</taxon>
    </lineage>
</organism>
<dbReference type="GO" id="GO:0008270">
    <property type="term" value="F:zinc ion binding"/>
    <property type="evidence" value="ECO:0007669"/>
    <property type="project" value="UniProtKB-KW"/>
</dbReference>
<feature type="region of interest" description="Disordered" evidence="2">
    <location>
        <begin position="561"/>
        <end position="583"/>
    </location>
</feature>
<name>A0A078A8J1_STYLE</name>
<dbReference type="AlphaFoldDB" id="A0A078A8J1"/>
<dbReference type="Pfam" id="PF23228">
    <property type="entry name" value="zf_PCFS4"/>
    <property type="match status" value="1"/>
</dbReference>
<reference evidence="5 6" key="1">
    <citation type="submission" date="2014-06" db="EMBL/GenBank/DDBJ databases">
        <authorList>
            <person name="Swart Estienne"/>
        </authorList>
    </citation>
    <scope>NUCLEOTIDE SEQUENCE [LARGE SCALE GENOMIC DNA]</scope>
    <source>
        <strain evidence="5 6">130c</strain>
    </source>
</reference>
<dbReference type="Gene3D" id="1.25.40.90">
    <property type="match status" value="1"/>
</dbReference>
<dbReference type="PROSITE" id="PS00028">
    <property type="entry name" value="ZINC_FINGER_C2H2_1"/>
    <property type="match status" value="1"/>
</dbReference>
<evidence type="ECO:0000259" key="3">
    <source>
        <dbReference type="PROSITE" id="PS50157"/>
    </source>
</evidence>
<dbReference type="SUPFAM" id="SSF48464">
    <property type="entry name" value="ENTH/VHS domain"/>
    <property type="match status" value="1"/>
</dbReference>
<dbReference type="CDD" id="cd16982">
    <property type="entry name" value="CID_Pcf11"/>
    <property type="match status" value="1"/>
</dbReference>
<dbReference type="InterPro" id="IPR045154">
    <property type="entry name" value="PCF11-like"/>
</dbReference>
<dbReference type="SMART" id="SM00582">
    <property type="entry name" value="RPR"/>
    <property type="match status" value="1"/>
</dbReference>
<dbReference type="GO" id="GO:0006369">
    <property type="term" value="P:termination of RNA polymerase II transcription"/>
    <property type="evidence" value="ECO:0007669"/>
    <property type="project" value="InterPro"/>
</dbReference>
<dbReference type="Proteomes" id="UP000039865">
    <property type="component" value="Unassembled WGS sequence"/>
</dbReference>
<proteinExistence type="predicted"/>
<dbReference type="GO" id="GO:0005849">
    <property type="term" value="C:mRNA cleavage factor complex"/>
    <property type="evidence" value="ECO:0007669"/>
    <property type="project" value="TreeGrafter"/>
</dbReference>